<reference evidence="1" key="1">
    <citation type="submission" date="2020-04" db="EMBL/GenBank/DDBJ databases">
        <authorList>
            <person name="Chiriac C."/>
            <person name="Salcher M."/>
            <person name="Ghai R."/>
            <person name="Kavagutti S V."/>
        </authorList>
    </citation>
    <scope>NUCLEOTIDE SEQUENCE</scope>
</reference>
<gene>
    <name evidence="1" type="ORF">UFOVP450_144</name>
</gene>
<accession>A0A6J5MII8</accession>
<proteinExistence type="predicted"/>
<name>A0A6J5MII8_9CAUD</name>
<protein>
    <submittedName>
        <fullName evidence="1">Uncharacterized protein</fullName>
    </submittedName>
</protein>
<sequence length="541" mass="59080">MGSIFTGLSEFINNIKTLETSNASDYKTLYLAQVLGVITGEELDQAILDGSLDDSLSVERLYSVVGAIRYKRQTTDDNKYEDITARIAYPADRSNMRMPVPGELVLVMSTQSDTNTPQRKVELYTNIITGQGITRYAAKPGAITDIGMITAPTSVLSSLLNPITEKAASVRFQLGLQHKPFTFIKEGNVIPNMREGDMMLEGRFGSSIRFTSTIQKEEVWATNQMTRLESSSDGDPFIILKNSKPLEPEDPKADDVVPQLIDEDPNVDQSSIYITTTQNIPLIVGASGKMATWSVEIERTTREGNFLLKYVDESARLQSFVEGEYDKDFRVSATADVVFPGEAFDDDPTNDKVFEGGASQPVPLTGPASTRQEQLVKAALEASFANGETKHMCARGTFNHANNYSLLVKGQAAIPGMNQSAGGNANGSGFHNHMAQIGYAKFQVNNITKATMIAICEKGPLDGSNNHVPWNVGDAITYWASDGDPGASHVQYGHAQMYVGALTGKGKWTTDNKYNYGGSSMVYRSKSSNSWNCVIFRAPRA</sequence>
<organism evidence="1">
    <name type="scientific">uncultured Caudovirales phage</name>
    <dbReference type="NCBI Taxonomy" id="2100421"/>
    <lineage>
        <taxon>Viruses</taxon>
        <taxon>Duplodnaviria</taxon>
        <taxon>Heunggongvirae</taxon>
        <taxon>Uroviricota</taxon>
        <taxon>Caudoviricetes</taxon>
        <taxon>Peduoviridae</taxon>
        <taxon>Maltschvirus</taxon>
        <taxon>Maltschvirus maltsch</taxon>
    </lineage>
</organism>
<evidence type="ECO:0000313" key="1">
    <source>
        <dbReference type="EMBL" id="CAB4143459.1"/>
    </source>
</evidence>
<dbReference type="EMBL" id="LR796421">
    <property type="protein sequence ID" value="CAB4143459.1"/>
    <property type="molecule type" value="Genomic_DNA"/>
</dbReference>